<evidence type="ECO:0000313" key="2">
    <source>
        <dbReference type="EMBL" id="CAK0899086.1"/>
    </source>
</evidence>
<reference evidence="2" key="1">
    <citation type="submission" date="2023-10" db="EMBL/GenBank/DDBJ databases">
        <authorList>
            <person name="Chen Y."/>
            <person name="Shah S."/>
            <person name="Dougan E. K."/>
            <person name="Thang M."/>
            <person name="Chan C."/>
        </authorList>
    </citation>
    <scope>NUCLEOTIDE SEQUENCE [LARGE SCALE GENOMIC DNA]</scope>
</reference>
<evidence type="ECO:0000256" key="1">
    <source>
        <dbReference type="SAM" id="MobiDB-lite"/>
    </source>
</evidence>
<feature type="compositionally biased region" description="Low complexity" evidence="1">
    <location>
        <begin position="30"/>
        <end position="54"/>
    </location>
</feature>
<dbReference type="Pfam" id="PF13540">
    <property type="entry name" value="RCC1_2"/>
    <property type="match status" value="1"/>
</dbReference>
<proteinExistence type="predicted"/>
<name>A0ABN9XL95_9DINO</name>
<gene>
    <name evidence="2" type="ORF">PCOR1329_LOCUS76691</name>
</gene>
<comment type="caution">
    <text evidence="2">The sequence shown here is derived from an EMBL/GenBank/DDBJ whole genome shotgun (WGS) entry which is preliminary data.</text>
</comment>
<feature type="region of interest" description="Disordered" evidence="1">
    <location>
        <begin position="1"/>
        <end position="226"/>
    </location>
</feature>
<protein>
    <recommendedName>
        <fullName evidence="4">Trafficking protein particle complex 8</fullName>
    </recommendedName>
</protein>
<dbReference type="Proteomes" id="UP001189429">
    <property type="component" value="Unassembled WGS sequence"/>
</dbReference>
<feature type="compositionally biased region" description="Basic residues" evidence="1">
    <location>
        <begin position="81"/>
        <end position="92"/>
    </location>
</feature>
<keyword evidence="3" id="KW-1185">Reference proteome</keyword>
<feature type="compositionally biased region" description="Low complexity" evidence="1">
    <location>
        <begin position="148"/>
        <end position="159"/>
    </location>
</feature>
<feature type="non-terminal residue" evidence="2">
    <location>
        <position position="813"/>
    </location>
</feature>
<evidence type="ECO:0000313" key="3">
    <source>
        <dbReference type="Proteomes" id="UP001189429"/>
    </source>
</evidence>
<accession>A0ABN9XL95</accession>
<dbReference type="EMBL" id="CAUYUJ010020548">
    <property type="protein sequence ID" value="CAK0899086.1"/>
    <property type="molecule type" value="Genomic_DNA"/>
</dbReference>
<feature type="compositionally biased region" description="Basic and acidic residues" evidence="1">
    <location>
        <begin position="245"/>
        <end position="285"/>
    </location>
</feature>
<feature type="region of interest" description="Disordered" evidence="1">
    <location>
        <begin position="245"/>
        <end position="297"/>
    </location>
</feature>
<organism evidence="2 3">
    <name type="scientific">Prorocentrum cordatum</name>
    <dbReference type="NCBI Taxonomy" id="2364126"/>
    <lineage>
        <taxon>Eukaryota</taxon>
        <taxon>Sar</taxon>
        <taxon>Alveolata</taxon>
        <taxon>Dinophyceae</taxon>
        <taxon>Prorocentrales</taxon>
        <taxon>Prorocentraceae</taxon>
        <taxon>Prorocentrum</taxon>
    </lineage>
</organism>
<evidence type="ECO:0008006" key="4">
    <source>
        <dbReference type="Google" id="ProtNLM"/>
    </source>
</evidence>
<feature type="compositionally biased region" description="Low complexity" evidence="1">
    <location>
        <begin position="178"/>
        <end position="190"/>
    </location>
</feature>
<sequence>PGAPLATPDCEGAAAPGSQRPDSSSAAVLARGAQRGARTTSRAARASQLGARRCWTPRRRWPRRAVAGPGPPPRAPAGRRSQPRPRRPRRGRTGTPGPRDLAGASASTSRRWHPGSWPPGAPTRVRCAPARRSGALDGLGGRRRRRVAGSAGAARAVRPVRARPPPALHQLPADERAAQPAGAGGAAAPPRRVEPGLAEGGRRCAGRRGRGVGRAGGRREGSVFSPEVMKEKFNAVDQMIDEITRGLKLEGVSRKADPDEERAQRQKEERQRQKLELAERAEGRNPQRNVTQKIEHRRDHKVKLHGIPLTSVSVVGPAGAKQVAVVDVGTLRSKVKQPSGASVRTLLELQRLRERGARRSSGARGSWSPAGAAAAAAPPAEAAPAAAAGAEVKYLWLDWPCMWQANKEGQREITVDEKAEFDLMLSEVNMLYLGCRVVILLDMTYLSRFWTLYEAWLSQMKPTSTGLKPALISDASRCDVVPIMGANDAFRSALLSTIANQMPSASLAAKYLRNDDISVTNASDKEKQLDRVSGLDYRVIQVEIDAQAEAGSTVQMQRVLAAGFCHSLGLLKDGTVTACGLDSDGQRSGVARESYPVFVSCVTCVELRANCPGPHSGPPRAARGGQYWSERSPGQAATEGSWAQLPWRSVLAGSGQELSSNESAWPQVYWEDHHIFTDRRGNYHILAHAWSGHDTTYPLPGCFVHSASSACRARIGHAFSRNAVDWYISPVAAATAESTFEDGETVQWRARERPHVVQDSKGDLVALVTGVGDPHCEGANTGVAGCDHTFTLVERVKSEPAVPRAAAPGGARG</sequence>
<feature type="region of interest" description="Disordered" evidence="1">
    <location>
        <begin position="613"/>
        <end position="633"/>
    </location>
</feature>
<feature type="non-terminal residue" evidence="2">
    <location>
        <position position="1"/>
    </location>
</feature>